<sequence length="189" mass="21760">MREMKTKHCSRCDQTKRLKEFYNPGRHYCIACERQSAKWRMHSKANIAATAARNAAKKAAKFGVYSDLTADDVAYLFTISGGRCSYCNRLDRLTLEHLLPMSKGHPNTISNCTAVCARCNQEKKDGDFLDFLEVRLRHREADELMHQVASRRGVPYRNVLAEFVEEQRQWNNERIRKIMAGWAAEEATG</sequence>
<evidence type="ECO:0000313" key="2">
    <source>
        <dbReference type="EMBL" id="OLN23714.1"/>
    </source>
</evidence>
<dbReference type="PANTHER" id="PTHR33877">
    <property type="entry name" value="SLL1193 PROTEIN"/>
    <property type="match status" value="1"/>
</dbReference>
<dbReference type="SMART" id="SM00507">
    <property type="entry name" value="HNHc"/>
    <property type="match status" value="1"/>
</dbReference>
<dbReference type="AlphaFoldDB" id="A0A1Q8Q8N9"/>
<keyword evidence="3" id="KW-1185">Reference proteome</keyword>
<evidence type="ECO:0000259" key="1">
    <source>
        <dbReference type="SMART" id="SM00507"/>
    </source>
</evidence>
<dbReference type="Proteomes" id="UP000185568">
    <property type="component" value="Unassembled WGS sequence"/>
</dbReference>
<organism evidence="2 3">
    <name type="scientific">Domibacillus antri</name>
    <dbReference type="NCBI Taxonomy" id="1714264"/>
    <lineage>
        <taxon>Bacteria</taxon>
        <taxon>Bacillati</taxon>
        <taxon>Bacillota</taxon>
        <taxon>Bacilli</taxon>
        <taxon>Bacillales</taxon>
        <taxon>Bacillaceae</taxon>
        <taxon>Domibacillus</taxon>
    </lineage>
</organism>
<dbReference type="EMBL" id="MSDU01000005">
    <property type="protein sequence ID" value="OLN23714.1"/>
    <property type="molecule type" value="Genomic_DNA"/>
</dbReference>
<accession>A0A1Q8Q8N9</accession>
<reference evidence="2 3" key="1">
    <citation type="submission" date="2016-12" db="EMBL/GenBank/DDBJ databases">
        <title>Domibacillus antri genome sequencing.</title>
        <authorList>
            <person name="Verma A."/>
            <person name="Krishnamurthi S."/>
        </authorList>
    </citation>
    <scope>NUCLEOTIDE SEQUENCE [LARGE SCALE GENOMIC DNA]</scope>
    <source>
        <strain evidence="2 3">XD80</strain>
    </source>
</reference>
<proteinExistence type="predicted"/>
<dbReference type="InterPro" id="IPR052892">
    <property type="entry name" value="NA-targeting_endonuclease"/>
</dbReference>
<dbReference type="InterPro" id="IPR029471">
    <property type="entry name" value="HNH_5"/>
</dbReference>
<gene>
    <name evidence="2" type="ORF">BTO30_02965</name>
</gene>
<dbReference type="Pfam" id="PF14279">
    <property type="entry name" value="HNH_5"/>
    <property type="match status" value="1"/>
</dbReference>
<dbReference type="STRING" id="1714264.BTO30_02965"/>
<protein>
    <recommendedName>
        <fullName evidence="1">HNH nuclease domain-containing protein</fullName>
    </recommendedName>
</protein>
<evidence type="ECO:0000313" key="3">
    <source>
        <dbReference type="Proteomes" id="UP000185568"/>
    </source>
</evidence>
<dbReference type="InterPro" id="IPR003615">
    <property type="entry name" value="HNH_nuc"/>
</dbReference>
<dbReference type="CDD" id="cd00085">
    <property type="entry name" value="HNHc"/>
    <property type="match status" value="1"/>
</dbReference>
<dbReference type="PANTHER" id="PTHR33877:SF2">
    <property type="entry name" value="OS07G0170200 PROTEIN"/>
    <property type="match status" value="1"/>
</dbReference>
<dbReference type="Gene3D" id="1.10.30.50">
    <property type="match status" value="1"/>
</dbReference>
<comment type="caution">
    <text evidence="2">The sequence shown here is derived from an EMBL/GenBank/DDBJ whole genome shotgun (WGS) entry which is preliminary data.</text>
</comment>
<name>A0A1Q8Q8N9_9BACI</name>
<feature type="domain" description="HNH nuclease" evidence="1">
    <location>
        <begin position="73"/>
        <end position="121"/>
    </location>
</feature>